<gene>
    <name evidence="3" type="ORF">D0865_08711</name>
</gene>
<dbReference type="InterPro" id="IPR001214">
    <property type="entry name" value="SET_dom"/>
</dbReference>
<dbReference type="PANTHER" id="PTHR12197">
    <property type="entry name" value="HISTONE-LYSINE N-METHYLTRANSFERASE SMYD"/>
    <property type="match status" value="1"/>
</dbReference>
<reference evidence="3 4" key="1">
    <citation type="journal article" date="2018" name="BMC Genomics">
        <title>Genomic evidence for intraspecific hybridization in a clonal and extremely halotolerant yeast.</title>
        <authorList>
            <person name="Gostincar C."/>
            <person name="Stajich J.E."/>
            <person name="Zupancic J."/>
            <person name="Zalar P."/>
            <person name="Gunde-Cimerman N."/>
        </authorList>
    </citation>
    <scope>NUCLEOTIDE SEQUENCE [LARGE SCALE GENOMIC DNA]</scope>
    <source>
        <strain evidence="3 4">EXF-151</strain>
    </source>
</reference>
<evidence type="ECO:0000256" key="1">
    <source>
        <dbReference type="SAM" id="MobiDB-lite"/>
    </source>
</evidence>
<dbReference type="PANTHER" id="PTHR12197:SF273">
    <property type="entry name" value="MYND-TYPE ZINC FINGER PROTEIN SAMB"/>
    <property type="match status" value="1"/>
</dbReference>
<evidence type="ECO:0000259" key="2">
    <source>
        <dbReference type="PROSITE" id="PS50280"/>
    </source>
</evidence>
<sequence length="822" mass="91333">MLRIPGHVGTCGLCYKEAYRSSVPMKSNNKKRRLRAAKTLAEFVRVVQVAHGRLQIACDFPDRGLICIRYTVLLYTTSSSAVDAVSECIVIACGLILSRVSGLSVGSMFNVTDGAAANAISPMEVAHEAVDQLMSPEREAHDRVRMDEYAKSLQDVDAALNRLKATLASYKPFEKSQNGDESSHAYADSLPSPAAKQAAVEKPQAATKDLSTIRERPQLHVTGTWKEVLDLRSSSTISAQKPEDRQLQPLAEAIRDISRQIDENSYCAPLYVLLALKYLFAGYPDLASGAAYKALLLADAVQDAADEYHDRACEAMRKVIQQQPLVERISLLKGELHADAKSSSRLGEPDEETDVEVDVWLREHYLLLTYRMLVRSLILVGCCRSAHEYSLQGRKLYPQDPELEQLQRAISAYAVAKSDDEEESGPSSWLDRGMVRREVYPWNDYEPDRLNELPQLNVLMEKVAPQLEVKVVDLPELTGLANGQSDAGSDPAISTQLGVFAKQDLQPNDIVLDETSMLTANNKLQDALCDACSADLPDLGGDDATGITACPDCEVVFCSETCLEAAMESYHPALCGMDVEAIAKDVPPAQAADSLYALLLLRALAMAETQECHPLELSEVKYIWGDFHSLALAQHWQSPQLETSNSGAVDRHQANMPRTLPFSFEHNVRLPFHMLEKMDIDIFTSQMYDVWVFNTLYAKFRGTASARLSGLGGRPIRGPEVSAVHPMWCLANHHCDPNVSWDWGGSIKFKVLDWRPEWASTRAGVEPVRRTPGIKKGEEILNHYCDIRLPVHERREWMVGALGGNCMCERCRFEEENHVEGK</sequence>
<dbReference type="InterPro" id="IPR050869">
    <property type="entry name" value="H3K4_H4K5_MeTrfase"/>
</dbReference>
<evidence type="ECO:0000313" key="4">
    <source>
        <dbReference type="Proteomes" id="UP000270230"/>
    </source>
</evidence>
<dbReference type="GO" id="GO:0005634">
    <property type="term" value="C:nucleus"/>
    <property type="evidence" value="ECO:0007669"/>
    <property type="project" value="TreeGrafter"/>
</dbReference>
<dbReference type="Gene3D" id="2.170.270.10">
    <property type="entry name" value="SET domain"/>
    <property type="match status" value="1"/>
</dbReference>
<dbReference type="VEuPathDB" id="FungiDB:BTJ68_05593"/>
<dbReference type="SUPFAM" id="SSF82199">
    <property type="entry name" value="SET domain"/>
    <property type="match status" value="1"/>
</dbReference>
<proteinExistence type="predicted"/>
<dbReference type="Proteomes" id="UP000270230">
    <property type="component" value="Unassembled WGS sequence"/>
</dbReference>
<dbReference type="EMBL" id="QWIN01000751">
    <property type="protein sequence ID" value="RMY47351.1"/>
    <property type="molecule type" value="Genomic_DNA"/>
</dbReference>
<organism evidence="3 4">
    <name type="scientific">Hortaea werneckii</name>
    <name type="common">Black yeast</name>
    <name type="synonym">Cladosporium werneckii</name>
    <dbReference type="NCBI Taxonomy" id="91943"/>
    <lineage>
        <taxon>Eukaryota</taxon>
        <taxon>Fungi</taxon>
        <taxon>Dikarya</taxon>
        <taxon>Ascomycota</taxon>
        <taxon>Pezizomycotina</taxon>
        <taxon>Dothideomycetes</taxon>
        <taxon>Dothideomycetidae</taxon>
        <taxon>Mycosphaerellales</taxon>
        <taxon>Teratosphaeriaceae</taxon>
        <taxon>Hortaea</taxon>
    </lineage>
</organism>
<dbReference type="OrthoDB" id="438641at2759"/>
<dbReference type="AlphaFoldDB" id="A0A3M7C5G6"/>
<feature type="domain" description="SET" evidence="2">
    <location>
        <begin position="465"/>
        <end position="785"/>
    </location>
</feature>
<evidence type="ECO:0000313" key="3">
    <source>
        <dbReference type="EMBL" id="RMY47351.1"/>
    </source>
</evidence>
<feature type="region of interest" description="Disordered" evidence="1">
    <location>
        <begin position="174"/>
        <end position="209"/>
    </location>
</feature>
<feature type="compositionally biased region" description="Basic and acidic residues" evidence="1">
    <location>
        <begin position="174"/>
        <end position="183"/>
    </location>
</feature>
<name>A0A3M7C5G6_HORWE</name>
<dbReference type="InterPro" id="IPR046341">
    <property type="entry name" value="SET_dom_sf"/>
</dbReference>
<accession>A0A3M7C5G6</accession>
<comment type="caution">
    <text evidence="3">The sequence shown here is derived from an EMBL/GenBank/DDBJ whole genome shotgun (WGS) entry which is preliminary data.</text>
</comment>
<dbReference type="PROSITE" id="PS50280">
    <property type="entry name" value="SET"/>
    <property type="match status" value="1"/>
</dbReference>
<protein>
    <recommendedName>
        <fullName evidence="2">SET domain-containing protein</fullName>
    </recommendedName>
</protein>